<evidence type="ECO:0000313" key="7">
    <source>
        <dbReference type="EMBL" id="SHG31332.1"/>
    </source>
</evidence>
<dbReference type="InterPro" id="IPR036584">
    <property type="entry name" value="FliS_sf"/>
</dbReference>
<dbReference type="PANTHER" id="PTHR34773:SF1">
    <property type="entry name" value="FLAGELLAR SECRETION CHAPERONE FLIS"/>
    <property type="match status" value="1"/>
</dbReference>
<evidence type="ECO:0000256" key="4">
    <source>
        <dbReference type="ARBA" id="ARBA00022795"/>
    </source>
</evidence>
<keyword evidence="3 6" id="KW-0963">Cytoplasm</keyword>
<dbReference type="Pfam" id="PF02561">
    <property type="entry name" value="FliS"/>
    <property type="match status" value="1"/>
</dbReference>
<dbReference type="PIRSF" id="PIRSF039090">
    <property type="entry name" value="Flis"/>
    <property type="match status" value="1"/>
</dbReference>
<keyword evidence="5" id="KW-0143">Chaperone</keyword>
<comment type="similarity">
    <text evidence="2 6">Belongs to the FliS family.</text>
</comment>
<dbReference type="CDD" id="cd16098">
    <property type="entry name" value="FliS"/>
    <property type="match status" value="1"/>
</dbReference>
<dbReference type="GO" id="GO:0005829">
    <property type="term" value="C:cytosol"/>
    <property type="evidence" value="ECO:0007669"/>
    <property type="project" value="UniProtKB-SubCell"/>
</dbReference>
<organism evidence="7 8">
    <name type="scientific">Marinomonas polaris DSM 16579</name>
    <dbReference type="NCBI Taxonomy" id="1122206"/>
    <lineage>
        <taxon>Bacteria</taxon>
        <taxon>Pseudomonadati</taxon>
        <taxon>Pseudomonadota</taxon>
        <taxon>Gammaproteobacteria</taxon>
        <taxon>Oceanospirillales</taxon>
        <taxon>Oceanospirillaceae</taxon>
        <taxon>Marinomonas</taxon>
    </lineage>
</organism>
<evidence type="ECO:0000256" key="2">
    <source>
        <dbReference type="ARBA" id="ARBA00008787"/>
    </source>
</evidence>
<comment type="subcellular location">
    <subcellularLocation>
        <location evidence="1 6">Cytoplasm</location>
        <location evidence="1 6">Cytosol</location>
    </subcellularLocation>
</comment>
<evidence type="ECO:0000256" key="3">
    <source>
        <dbReference type="ARBA" id="ARBA00022490"/>
    </source>
</evidence>
<dbReference type="Gene3D" id="1.20.120.340">
    <property type="entry name" value="Flagellar protein FliS"/>
    <property type="match status" value="1"/>
</dbReference>
<keyword evidence="8" id="KW-1185">Reference proteome</keyword>
<evidence type="ECO:0000313" key="8">
    <source>
        <dbReference type="Proteomes" id="UP000184517"/>
    </source>
</evidence>
<reference evidence="8" key="1">
    <citation type="submission" date="2016-11" db="EMBL/GenBank/DDBJ databases">
        <authorList>
            <person name="Varghese N."/>
            <person name="Submissions S."/>
        </authorList>
    </citation>
    <scope>NUCLEOTIDE SEQUENCE [LARGE SCALE GENOMIC DNA]</scope>
    <source>
        <strain evidence="8">DSM 16579</strain>
    </source>
</reference>
<evidence type="ECO:0000256" key="5">
    <source>
        <dbReference type="ARBA" id="ARBA00023186"/>
    </source>
</evidence>
<dbReference type="AlphaFoldDB" id="A0A1M5ISL2"/>
<accession>A0A1M5ISL2</accession>
<evidence type="ECO:0000256" key="1">
    <source>
        <dbReference type="ARBA" id="ARBA00004514"/>
    </source>
</evidence>
<dbReference type="NCBIfam" id="TIGR00208">
    <property type="entry name" value="fliS"/>
    <property type="match status" value="1"/>
</dbReference>
<dbReference type="SUPFAM" id="SSF101116">
    <property type="entry name" value="Flagellar export chaperone FliS"/>
    <property type="match status" value="1"/>
</dbReference>
<dbReference type="InterPro" id="IPR003713">
    <property type="entry name" value="FliS"/>
</dbReference>
<evidence type="ECO:0000256" key="6">
    <source>
        <dbReference type="PIRNR" id="PIRNR039090"/>
    </source>
</evidence>
<dbReference type="GO" id="GO:0044780">
    <property type="term" value="P:bacterial-type flagellum assembly"/>
    <property type="evidence" value="ECO:0007669"/>
    <property type="project" value="InterPro"/>
</dbReference>
<gene>
    <name evidence="7" type="ORF">SAMN02745753_03702</name>
</gene>
<dbReference type="EMBL" id="FQVF01000019">
    <property type="protein sequence ID" value="SHG31332.1"/>
    <property type="molecule type" value="Genomic_DNA"/>
</dbReference>
<dbReference type="PANTHER" id="PTHR34773">
    <property type="entry name" value="FLAGELLAR SECRETION CHAPERONE FLIS"/>
    <property type="match status" value="1"/>
</dbReference>
<sequence length="148" mass="16198">MGLSMYKSKGIQAYRKDSIKSDLASADPHRVIQLLMQGALEKLALGKGCIERSDWEGKAAALTRASEIINALRDALDRDVNPELVDNLESLYEYMIVRITEASIAKDTGILDQVMGLILQIKGAWDQISTADKQAAYEGQTEARVGAV</sequence>
<dbReference type="STRING" id="1122206.SAMN02745753_03702"/>
<keyword evidence="7" id="KW-0282">Flagellum</keyword>
<proteinExistence type="inferred from homology"/>
<keyword evidence="4 6" id="KW-1005">Bacterial flagellum biogenesis</keyword>
<keyword evidence="7" id="KW-0966">Cell projection</keyword>
<dbReference type="Proteomes" id="UP000184517">
    <property type="component" value="Unassembled WGS sequence"/>
</dbReference>
<name>A0A1M5ISL2_9GAMM</name>
<dbReference type="GO" id="GO:0071973">
    <property type="term" value="P:bacterial-type flagellum-dependent cell motility"/>
    <property type="evidence" value="ECO:0007669"/>
    <property type="project" value="TreeGrafter"/>
</dbReference>
<keyword evidence="7" id="KW-0969">Cilium</keyword>
<protein>
    <recommendedName>
        <fullName evidence="6">Flagellar secretion chaperone FliS</fullName>
    </recommendedName>
</protein>